<keyword evidence="1" id="KW-1133">Transmembrane helix</keyword>
<feature type="transmembrane region" description="Helical" evidence="1">
    <location>
        <begin position="178"/>
        <end position="196"/>
    </location>
</feature>
<feature type="transmembrane region" description="Helical" evidence="1">
    <location>
        <begin position="84"/>
        <end position="102"/>
    </location>
</feature>
<feature type="transmembrane region" description="Helical" evidence="1">
    <location>
        <begin position="51"/>
        <end position="72"/>
    </location>
</feature>
<name>A0ABQ6Z5F3_9GAMM</name>
<gene>
    <name evidence="2" type="ORF">CSC65_12015</name>
</gene>
<feature type="transmembrane region" description="Helical" evidence="1">
    <location>
        <begin position="152"/>
        <end position="172"/>
    </location>
</feature>
<keyword evidence="1" id="KW-0472">Membrane</keyword>
<dbReference type="Pfam" id="PF06197">
    <property type="entry name" value="DUF998"/>
    <property type="match status" value="1"/>
</dbReference>
<evidence type="ECO:0000313" key="2">
    <source>
        <dbReference type="EMBL" id="KAF1693521.1"/>
    </source>
</evidence>
<keyword evidence="1" id="KW-0812">Transmembrane</keyword>
<sequence length="208" mass="21564">MNGVERWRVPAALLAIASCVLAAVVAGQTVEGYSHLRHPLALLGARQLQEGAPLFGLFAFVLPGLIGGWIALGVRDRLPAGAGWSARIGAQLLVLAALAFAAQGVLPLDLDDLDGGSSRYHAAAWLLWALAFPAGATLLVMELWRTPGWRRFACITAVAALLVVAGGFLGSGWAGSAMSQRVAFAVWLAWGVFAAMPTPQGGVSRGAA</sequence>
<keyword evidence="3" id="KW-1185">Reference proteome</keyword>
<dbReference type="RefSeq" id="WP_162410838.1">
    <property type="nucleotide sequence ID" value="NZ_PDWN01000011.1"/>
</dbReference>
<feature type="transmembrane region" description="Helical" evidence="1">
    <location>
        <begin position="122"/>
        <end position="140"/>
    </location>
</feature>
<dbReference type="EMBL" id="PDWN01000011">
    <property type="protein sequence ID" value="KAF1693521.1"/>
    <property type="molecule type" value="Genomic_DNA"/>
</dbReference>
<dbReference type="Proteomes" id="UP000788419">
    <property type="component" value="Unassembled WGS sequence"/>
</dbReference>
<reference evidence="2 3" key="1">
    <citation type="submission" date="2017-10" db="EMBL/GenBank/DDBJ databases">
        <title>Whole genome sequencing of members of genus Pseudoxanthomonas.</title>
        <authorList>
            <person name="Kumar S."/>
            <person name="Bansal K."/>
            <person name="Kaur A."/>
            <person name="Patil P."/>
            <person name="Sharma S."/>
            <person name="Patil P.B."/>
        </authorList>
    </citation>
    <scope>NUCLEOTIDE SEQUENCE [LARGE SCALE GENOMIC DNA]</scope>
    <source>
        <strain evidence="2 3">DSM 17801</strain>
    </source>
</reference>
<proteinExistence type="predicted"/>
<dbReference type="PROSITE" id="PS51257">
    <property type="entry name" value="PROKAR_LIPOPROTEIN"/>
    <property type="match status" value="1"/>
</dbReference>
<evidence type="ECO:0008006" key="4">
    <source>
        <dbReference type="Google" id="ProtNLM"/>
    </source>
</evidence>
<organism evidence="2 3">
    <name type="scientific">Pseudoxanthomonas daejeonensis</name>
    <dbReference type="NCBI Taxonomy" id="266062"/>
    <lineage>
        <taxon>Bacteria</taxon>
        <taxon>Pseudomonadati</taxon>
        <taxon>Pseudomonadota</taxon>
        <taxon>Gammaproteobacteria</taxon>
        <taxon>Lysobacterales</taxon>
        <taxon>Lysobacteraceae</taxon>
        <taxon>Pseudoxanthomonas</taxon>
    </lineage>
</organism>
<accession>A0ABQ6Z5F3</accession>
<evidence type="ECO:0000313" key="3">
    <source>
        <dbReference type="Proteomes" id="UP000788419"/>
    </source>
</evidence>
<comment type="caution">
    <text evidence="2">The sequence shown here is derived from an EMBL/GenBank/DDBJ whole genome shotgun (WGS) entry which is preliminary data.</text>
</comment>
<evidence type="ECO:0000256" key="1">
    <source>
        <dbReference type="SAM" id="Phobius"/>
    </source>
</evidence>
<protein>
    <recommendedName>
        <fullName evidence="4">DUF998 domain-containing protein</fullName>
    </recommendedName>
</protein>
<dbReference type="InterPro" id="IPR009339">
    <property type="entry name" value="DUF998"/>
</dbReference>